<dbReference type="OrthoDB" id="10439721at2759"/>
<protein>
    <submittedName>
        <fullName evidence="1">Uncharacterized protein</fullName>
    </submittedName>
</protein>
<dbReference type="EMBL" id="WTPW01000963">
    <property type="protein sequence ID" value="KAF0466404.1"/>
    <property type="molecule type" value="Genomic_DNA"/>
</dbReference>
<organism evidence="1 2">
    <name type="scientific">Gigaspora margarita</name>
    <dbReference type="NCBI Taxonomy" id="4874"/>
    <lineage>
        <taxon>Eukaryota</taxon>
        <taxon>Fungi</taxon>
        <taxon>Fungi incertae sedis</taxon>
        <taxon>Mucoromycota</taxon>
        <taxon>Glomeromycotina</taxon>
        <taxon>Glomeromycetes</taxon>
        <taxon>Diversisporales</taxon>
        <taxon>Gigasporaceae</taxon>
        <taxon>Gigaspora</taxon>
    </lineage>
</organism>
<reference evidence="1 2" key="1">
    <citation type="journal article" date="2019" name="Environ. Microbiol.">
        <title>At the nexus of three kingdoms: the genome of the mycorrhizal fungus Gigaspora margarita provides insights into plant, endobacterial and fungal interactions.</title>
        <authorList>
            <person name="Venice F."/>
            <person name="Ghignone S."/>
            <person name="Salvioli di Fossalunga A."/>
            <person name="Amselem J."/>
            <person name="Novero M."/>
            <person name="Xianan X."/>
            <person name="Sedzielewska Toro K."/>
            <person name="Morin E."/>
            <person name="Lipzen A."/>
            <person name="Grigoriev I.V."/>
            <person name="Henrissat B."/>
            <person name="Martin F.M."/>
            <person name="Bonfante P."/>
        </authorList>
    </citation>
    <scope>NUCLEOTIDE SEQUENCE [LARGE SCALE GENOMIC DNA]</scope>
    <source>
        <strain evidence="1 2">BEG34</strain>
    </source>
</reference>
<gene>
    <name evidence="1" type="ORF">F8M41_026163</name>
</gene>
<evidence type="ECO:0000313" key="2">
    <source>
        <dbReference type="Proteomes" id="UP000439903"/>
    </source>
</evidence>
<keyword evidence="2" id="KW-1185">Reference proteome</keyword>
<dbReference type="AlphaFoldDB" id="A0A8H3XHZ8"/>
<name>A0A8H3XHZ8_GIGMA</name>
<evidence type="ECO:0000313" key="1">
    <source>
        <dbReference type="EMBL" id="KAF0466404.1"/>
    </source>
</evidence>
<dbReference type="Proteomes" id="UP000439903">
    <property type="component" value="Unassembled WGS sequence"/>
</dbReference>
<sequence length="103" mass="11876">MTSPCNNCKYAEVLMWPDIGNETLAVAVDLLTLPKFFMRPDIGGVLLPLHLRRRHNFMRPDIGDKTMSQWISKLSLGSRQPLINQSLCQEKLMHNSFTMYTHD</sequence>
<proteinExistence type="predicted"/>
<accession>A0A8H3XHZ8</accession>
<comment type="caution">
    <text evidence="1">The sequence shown here is derived from an EMBL/GenBank/DDBJ whole genome shotgun (WGS) entry which is preliminary data.</text>
</comment>